<organism evidence="1 2">
    <name type="scientific">Nonomuraea aridisoli</name>
    <dbReference type="NCBI Taxonomy" id="2070368"/>
    <lineage>
        <taxon>Bacteria</taxon>
        <taxon>Bacillati</taxon>
        <taxon>Actinomycetota</taxon>
        <taxon>Actinomycetes</taxon>
        <taxon>Streptosporangiales</taxon>
        <taxon>Streptosporangiaceae</taxon>
        <taxon>Nonomuraea</taxon>
    </lineage>
</organism>
<proteinExistence type="predicted"/>
<accession>A0A2W2E2U5</accession>
<dbReference type="Proteomes" id="UP000249304">
    <property type="component" value="Unassembled WGS sequence"/>
</dbReference>
<reference evidence="1 2" key="1">
    <citation type="submission" date="2018-01" db="EMBL/GenBank/DDBJ databases">
        <title>Draft genome sequence of Nonomuraea sp. KC333.</title>
        <authorList>
            <person name="Sahin N."/>
            <person name="Saygin H."/>
            <person name="Ay H."/>
        </authorList>
    </citation>
    <scope>NUCLEOTIDE SEQUENCE [LARGE SCALE GENOMIC DNA]</scope>
    <source>
        <strain evidence="1 2">KC333</strain>
    </source>
</reference>
<keyword evidence="2" id="KW-1185">Reference proteome</keyword>
<comment type="caution">
    <text evidence="1">The sequence shown here is derived from an EMBL/GenBank/DDBJ whole genome shotgun (WGS) entry which is preliminary data.</text>
</comment>
<evidence type="ECO:0008006" key="3">
    <source>
        <dbReference type="Google" id="ProtNLM"/>
    </source>
</evidence>
<sequence length="90" mass="9808">MSDGHPTAAQKEALRIICDHEPIPTDRLAGELLAARPGSTNPRYSLAITRMAGTLAWRLQAQGFVAEAEFDRWKTTPDGRALIACSSRDS</sequence>
<dbReference type="EMBL" id="POUD01000076">
    <property type="protein sequence ID" value="PZG16913.1"/>
    <property type="molecule type" value="Genomic_DNA"/>
</dbReference>
<evidence type="ECO:0000313" key="1">
    <source>
        <dbReference type="EMBL" id="PZG16913.1"/>
    </source>
</evidence>
<gene>
    <name evidence="1" type="ORF">C1J01_19655</name>
</gene>
<dbReference type="RefSeq" id="WP_111180444.1">
    <property type="nucleotide sequence ID" value="NZ_POUD01000076.1"/>
</dbReference>
<protein>
    <recommendedName>
        <fullName evidence="3">MarR family transcriptional regulator</fullName>
    </recommendedName>
</protein>
<evidence type="ECO:0000313" key="2">
    <source>
        <dbReference type="Proteomes" id="UP000249304"/>
    </source>
</evidence>
<name>A0A2W2E2U5_9ACTN</name>
<dbReference type="OrthoDB" id="3539115at2"/>
<dbReference type="AlphaFoldDB" id="A0A2W2E2U5"/>